<name>A0A1I5F2A6_9HYPH</name>
<dbReference type="GO" id="GO:0017001">
    <property type="term" value="P:antibiotic catabolic process"/>
    <property type="evidence" value="ECO:0007669"/>
    <property type="project" value="UniProtKB-ARBA"/>
</dbReference>
<keyword evidence="12" id="KW-0046">Antibiotic resistance</keyword>
<keyword evidence="10" id="KW-0378">Hydrolase</keyword>
<comment type="cofactor">
    <cofactor evidence="2">
        <name>Zn(2+)</name>
        <dbReference type="ChEBI" id="CHEBI:29105"/>
    </cofactor>
</comment>
<dbReference type="PANTHER" id="PTHR42951">
    <property type="entry name" value="METALLO-BETA-LACTAMASE DOMAIN-CONTAINING"/>
    <property type="match status" value="1"/>
</dbReference>
<evidence type="ECO:0000256" key="11">
    <source>
        <dbReference type="ARBA" id="ARBA00022833"/>
    </source>
</evidence>
<comment type="subunit">
    <text evidence="5">Monomer.</text>
</comment>
<dbReference type="STRING" id="655353.SAMN04488056_103461"/>
<keyword evidence="11" id="KW-0862">Zinc</keyword>
<feature type="chain" id="PRO_5011647711" description="beta-lactamase" evidence="13">
    <location>
        <begin position="25"/>
        <end position="355"/>
    </location>
</feature>
<keyword evidence="7" id="KW-0479">Metal-binding</keyword>
<evidence type="ECO:0000256" key="3">
    <source>
        <dbReference type="ARBA" id="ARBA00004418"/>
    </source>
</evidence>
<dbReference type="Gene3D" id="3.60.15.10">
    <property type="entry name" value="Ribonuclease Z/Hydroxyacylglutathione hydrolase-like"/>
    <property type="match status" value="1"/>
</dbReference>
<comment type="similarity">
    <text evidence="4">Belongs to the metallo-beta-lactamase superfamily. Class-B beta-lactamase family.</text>
</comment>
<dbReference type="SUPFAM" id="SSF56281">
    <property type="entry name" value="Metallo-hydrolase/oxidoreductase"/>
    <property type="match status" value="1"/>
</dbReference>
<sequence>MRKFGMFLATLLAALSLLLPSAQSSEGFAISESITITPITQNAFVHSSDNNNGLIYISGDEALIVSTPQTDRQTQDLIDWVTQEKHLKIVGYVIDRWHPDAMGGLAAVHANDIPSYAYLRTQQIARQKGLPVPHHAMDERTIIHVGDQTVECAFLGKAHTEDGIVVWLPKEQVLFGGNEIRNYNGWVGNIADANLKDWASTARRIKDLYGTARIVIPGHGPFGGAELIDYTIDLFTPFSQQIKNALHPDLSYLLDQRPVIVVKASESSKEGDTKIFKEATILSSDATKYVRIDAPIVRWNIKNNRIDSAEGHLAIFDKTAGGAELRASAAYTKLIVIPVNEQVGLAVIVKAMTPD</sequence>
<gene>
    <name evidence="15" type="ORF">SAMN04488056_103461</name>
</gene>
<dbReference type="InterPro" id="IPR001279">
    <property type="entry name" value="Metallo-B-lactamas"/>
</dbReference>
<feature type="signal peptide" evidence="13">
    <location>
        <begin position="1"/>
        <end position="24"/>
    </location>
</feature>
<keyword evidence="16" id="KW-1185">Reference proteome</keyword>
<evidence type="ECO:0000313" key="16">
    <source>
        <dbReference type="Proteomes" id="UP000199236"/>
    </source>
</evidence>
<organism evidence="15 16">
    <name type="scientific">Cohaesibacter marisflavi</name>
    <dbReference type="NCBI Taxonomy" id="655353"/>
    <lineage>
        <taxon>Bacteria</taxon>
        <taxon>Pseudomonadati</taxon>
        <taxon>Pseudomonadota</taxon>
        <taxon>Alphaproteobacteria</taxon>
        <taxon>Hyphomicrobiales</taxon>
        <taxon>Cohaesibacteraceae</taxon>
    </lineage>
</organism>
<reference evidence="15 16" key="1">
    <citation type="submission" date="2016-10" db="EMBL/GenBank/DDBJ databases">
        <authorList>
            <person name="de Groot N.N."/>
        </authorList>
    </citation>
    <scope>NUCLEOTIDE SEQUENCE [LARGE SCALE GENOMIC DNA]</scope>
    <source>
        <strain evidence="15 16">CGMCC 1.9157</strain>
    </source>
</reference>
<evidence type="ECO:0000256" key="13">
    <source>
        <dbReference type="SAM" id="SignalP"/>
    </source>
</evidence>
<feature type="domain" description="Metallo-beta-lactamase" evidence="14">
    <location>
        <begin position="50"/>
        <end position="219"/>
    </location>
</feature>
<dbReference type="AlphaFoldDB" id="A0A1I5F2A6"/>
<accession>A0A1I5F2A6</accession>
<evidence type="ECO:0000256" key="10">
    <source>
        <dbReference type="ARBA" id="ARBA00022801"/>
    </source>
</evidence>
<dbReference type="Proteomes" id="UP000199236">
    <property type="component" value="Unassembled WGS sequence"/>
</dbReference>
<dbReference type="SMART" id="SM00849">
    <property type="entry name" value="Lactamase_B"/>
    <property type="match status" value="1"/>
</dbReference>
<comment type="subcellular location">
    <subcellularLocation>
        <location evidence="3">Periplasm</location>
    </subcellularLocation>
</comment>
<evidence type="ECO:0000256" key="7">
    <source>
        <dbReference type="ARBA" id="ARBA00022723"/>
    </source>
</evidence>
<evidence type="ECO:0000256" key="5">
    <source>
        <dbReference type="ARBA" id="ARBA00011245"/>
    </source>
</evidence>
<dbReference type="RefSeq" id="WP_139229242.1">
    <property type="nucleotide sequence ID" value="NZ_FOVR01000003.1"/>
</dbReference>
<evidence type="ECO:0000313" key="15">
    <source>
        <dbReference type="EMBL" id="SFO17884.1"/>
    </source>
</evidence>
<dbReference type="EC" id="3.5.2.6" evidence="6"/>
<evidence type="ECO:0000256" key="8">
    <source>
        <dbReference type="ARBA" id="ARBA00022729"/>
    </source>
</evidence>
<evidence type="ECO:0000256" key="9">
    <source>
        <dbReference type="ARBA" id="ARBA00022764"/>
    </source>
</evidence>
<protein>
    <recommendedName>
        <fullName evidence="6">beta-lactamase</fullName>
        <ecNumber evidence="6">3.5.2.6</ecNumber>
    </recommendedName>
</protein>
<dbReference type="NCBIfam" id="NF033088">
    <property type="entry name" value="bla_subclass_B1"/>
    <property type="match status" value="1"/>
</dbReference>
<dbReference type="InterPro" id="IPR036866">
    <property type="entry name" value="RibonucZ/Hydroxyglut_hydro"/>
</dbReference>
<evidence type="ECO:0000256" key="4">
    <source>
        <dbReference type="ARBA" id="ARBA00005250"/>
    </source>
</evidence>
<proteinExistence type="inferred from homology"/>
<evidence type="ECO:0000256" key="6">
    <source>
        <dbReference type="ARBA" id="ARBA00012865"/>
    </source>
</evidence>
<dbReference type="InterPro" id="IPR058199">
    <property type="entry name" value="BlaB//VIM/IMP-1"/>
</dbReference>
<evidence type="ECO:0000256" key="12">
    <source>
        <dbReference type="ARBA" id="ARBA00023251"/>
    </source>
</evidence>
<keyword evidence="9" id="KW-0574">Periplasm</keyword>
<comment type="catalytic activity">
    <reaction evidence="1">
        <text>a beta-lactam + H2O = a substituted beta-amino acid</text>
        <dbReference type="Rhea" id="RHEA:20401"/>
        <dbReference type="ChEBI" id="CHEBI:15377"/>
        <dbReference type="ChEBI" id="CHEBI:35627"/>
        <dbReference type="ChEBI" id="CHEBI:140347"/>
        <dbReference type="EC" id="3.5.2.6"/>
    </reaction>
</comment>
<dbReference type="EMBL" id="FOVR01000003">
    <property type="protein sequence ID" value="SFO17884.1"/>
    <property type="molecule type" value="Genomic_DNA"/>
</dbReference>
<dbReference type="PANTHER" id="PTHR42951:SF4">
    <property type="entry name" value="ACYL-COENZYME A THIOESTERASE MBLAC2"/>
    <property type="match status" value="1"/>
</dbReference>
<dbReference type="OrthoDB" id="420651at2"/>
<dbReference type="InterPro" id="IPR050855">
    <property type="entry name" value="NDM-1-like"/>
</dbReference>
<evidence type="ECO:0000256" key="1">
    <source>
        <dbReference type="ARBA" id="ARBA00001526"/>
    </source>
</evidence>
<evidence type="ECO:0000259" key="14">
    <source>
        <dbReference type="SMART" id="SM00849"/>
    </source>
</evidence>
<dbReference type="NCBIfam" id="NF041269">
    <property type="entry name" value="bla_B1_long"/>
    <property type="match status" value="1"/>
</dbReference>
<keyword evidence="8 13" id="KW-0732">Signal</keyword>
<evidence type="ECO:0000256" key="2">
    <source>
        <dbReference type="ARBA" id="ARBA00001947"/>
    </source>
</evidence>